<evidence type="ECO:0000313" key="2">
    <source>
        <dbReference type="Proteomes" id="UP001217185"/>
    </source>
</evidence>
<accession>A0AC61Z045</accession>
<evidence type="ECO:0000313" key="1">
    <source>
        <dbReference type="EMBL" id="WGE08862.2"/>
    </source>
</evidence>
<protein>
    <submittedName>
        <fullName evidence="1">Fibronectin type III domain-containing protein</fullName>
    </submittedName>
</protein>
<organism evidence="1 2">
    <name type="scientific">Bacillus subtilis</name>
    <dbReference type="NCBI Taxonomy" id="1423"/>
    <lineage>
        <taxon>Bacteria</taxon>
        <taxon>Bacillati</taxon>
        <taxon>Bacillota</taxon>
        <taxon>Bacilli</taxon>
        <taxon>Bacillales</taxon>
        <taxon>Bacillaceae</taxon>
        <taxon>Bacillus</taxon>
    </lineage>
</organism>
<dbReference type="Proteomes" id="UP001217185">
    <property type="component" value="Chromosome"/>
</dbReference>
<dbReference type="EMBL" id="CP121756">
    <property type="protein sequence ID" value="WGE08862.2"/>
    <property type="molecule type" value="Genomic_DNA"/>
</dbReference>
<sequence length="89" mass="9951">MRPDTPRNITMTSVTSNQVGFKWDAVKGATSYNIYRYYAKIATVTINSYLSNPTLKPDSSYIFNVSAVNAAGESAWSEKFTIRTNKEEA</sequence>
<reference evidence="1" key="1">
    <citation type="submission" date="2025-02" db="EMBL/GenBank/DDBJ databases">
        <title>Complete genome sequences of 52 Bacillus and Priestia strains isolated from West-African fermentations and 26 reference strains from the DSMZ collection.</title>
        <authorList>
            <person name="Wiedenbein E.S."/>
            <person name="Canoy T.S."/>
            <person name="Hui Y."/>
            <person name="Parkouda C."/>
            <person name="Dawende C."/>
            <person name="Ametefe E."/>
            <person name="Jespersen L."/>
            <person name="Nielsen D.S."/>
        </authorList>
    </citation>
    <scope>NUCLEOTIDE SEQUENCE</scope>
    <source>
        <strain evidence="1">PRO122</strain>
    </source>
</reference>
<gene>
    <name evidence="1" type="ORF">P5658_25295</name>
</gene>
<name>A0AC61Z045_BACIU</name>
<proteinExistence type="predicted"/>